<evidence type="ECO:0000259" key="7">
    <source>
        <dbReference type="Pfam" id="PF00149"/>
    </source>
</evidence>
<keyword evidence="9" id="KW-1185">Reference proteome</keyword>
<dbReference type="RefSeq" id="WP_098074526.1">
    <property type="nucleotide sequence ID" value="NZ_PDEQ01000002.1"/>
</dbReference>
<gene>
    <name evidence="8" type="ORF">CRI94_04735</name>
</gene>
<dbReference type="Pfam" id="PF00149">
    <property type="entry name" value="Metallophos"/>
    <property type="match status" value="1"/>
</dbReference>
<keyword evidence="3" id="KW-0479">Metal-binding</keyword>
<dbReference type="SUPFAM" id="SSF56300">
    <property type="entry name" value="Metallo-dependent phosphatases"/>
    <property type="match status" value="1"/>
</dbReference>
<organism evidence="8 9">
    <name type="scientific">Longibacter salinarum</name>
    <dbReference type="NCBI Taxonomy" id="1850348"/>
    <lineage>
        <taxon>Bacteria</taxon>
        <taxon>Pseudomonadati</taxon>
        <taxon>Rhodothermota</taxon>
        <taxon>Rhodothermia</taxon>
        <taxon>Rhodothermales</taxon>
        <taxon>Salisaetaceae</taxon>
        <taxon>Longibacter</taxon>
    </lineage>
</organism>
<dbReference type="InterPro" id="IPR043461">
    <property type="entry name" value="LpxH-like"/>
</dbReference>
<keyword evidence="5" id="KW-0472">Membrane</keyword>
<keyword evidence="6" id="KW-0464">Manganese</keyword>
<comment type="caution">
    <text evidence="8">The sequence shown here is derived from an EMBL/GenBank/DDBJ whole genome shotgun (WGS) entry which is preliminary data.</text>
</comment>
<dbReference type="OrthoDB" id="9802481at2"/>
<dbReference type="Proteomes" id="UP000220102">
    <property type="component" value="Unassembled WGS sequence"/>
</dbReference>
<evidence type="ECO:0000256" key="6">
    <source>
        <dbReference type="ARBA" id="ARBA00023211"/>
    </source>
</evidence>
<evidence type="ECO:0000256" key="5">
    <source>
        <dbReference type="ARBA" id="ARBA00023136"/>
    </source>
</evidence>
<dbReference type="Gene3D" id="3.60.21.10">
    <property type="match status" value="2"/>
</dbReference>
<dbReference type="GO" id="GO:0009245">
    <property type="term" value="P:lipid A biosynthetic process"/>
    <property type="evidence" value="ECO:0007669"/>
    <property type="project" value="TreeGrafter"/>
</dbReference>
<dbReference type="GO" id="GO:0046872">
    <property type="term" value="F:metal ion binding"/>
    <property type="evidence" value="ECO:0007669"/>
    <property type="project" value="UniProtKB-KW"/>
</dbReference>
<name>A0A2A8D0D1_9BACT</name>
<evidence type="ECO:0000313" key="8">
    <source>
        <dbReference type="EMBL" id="PEN14344.1"/>
    </source>
</evidence>
<dbReference type="PANTHER" id="PTHR34990">
    <property type="entry name" value="UDP-2,3-DIACYLGLUCOSAMINE HYDROLASE-RELATED"/>
    <property type="match status" value="1"/>
</dbReference>
<dbReference type="GO" id="GO:0016020">
    <property type="term" value="C:membrane"/>
    <property type="evidence" value="ECO:0007669"/>
    <property type="project" value="GOC"/>
</dbReference>
<protein>
    <submittedName>
        <fullName evidence="8">UDP-2,3-diacylglucosamine hydrolase</fullName>
    </submittedName>
</protein>
<dbReference type="AlphaFoldDB" id="A0A2A8D0D1"/>
<dbReference type="GO" id="GO:0008758">
    <property type="term" value="F:UDP-2,3-diacylglucosamine hydrolase activity"/>
    <property type="evidence" value="ECO:0007669"/>
    <property type="project" value="TreeGrafter"/>
</dbReference>
<evidence type="ECO:0000256" key="2">
    <source>
        <dbReference type="ARBA" id="ARBA00022519"/>
    </source>
</evidence>
<accession>A0A2A8D0D1</accession>
<dbReference type="InterPro" id="IPR004843">
    <property type="entry name" value="Calcineurin-like_PHP"/>
</dbReference>
<dbReference type="InterPro" id="IPR029052">
    <property type="entry name" value="Metallo-depent_PP-like"/>
</dbReference>
<dbReference type="EMBL" id="PDEQ01000002">
    <property type="protein sequence ID" value="PEN14344.1"/>
    <property type="molecule type" value="Genomic_DNA"/>
</dbReference>
<evidence type="ECO:0000256" key="1">
    <source>
        <dbReference type="ARBA" id="ARBA00022475"/>
    </source>
</evidence>
<dbReference type="CDD" id="cd07398">
    <property type="entry name" value="MPP_YbbF-LpxH"/>
    <property type="match status" value="1"/>
</dbReference>
<sequence>MVLFVSDMHFGRTGAPDAEKAEEADLLRCLDAFDDELEHLYLVGDVFDAFIEYSRLVPKGFVRFQGRIASLTDRGIPVTYLLGNHDPWHADYFTEELGVDVVPDHCVATHYGHRVLCAHGDHLAGSAGGLTTRFRSLLRHPACVALYRTLLPANLGFGLAQWVSRQMHDRTPNPDLVQTLAERGHDLIKQDRADMVVMGHSHVPTLQQNEHGMYLNTGTWFADRTFVVLTEPAARLMQWNGRRAEIIESADFQNDMAEAGRST</sequence>
<evidence type="ECO:0000256" key="4">
    <source>
        <dbReference type="ARBA" id="ARBA00022801"/>
    </source>
</evidence>
<reference evidence="8 9" key="1">
    <citation type="submission" date="2017-10" db="EMBL/GenBank/DDBJ databases">
        <title>Draft genome of Longibacter Salinarum.</title>
        <authorList>
            <person name="Goh K.M."/>
            <person name="Shamsir M.S."/>
            <person name="Lim S.W."/>
        </authorList>
    </citation>
    <scope>NUCLEOTIDE SEQUENCE [LARGE SCALE GENOMIC DNA]</scope>
    <source>
        <strain evidence="8 9">KCTC 52045</strain>
    </source>
</reference>
<proteinExistence type="predicted"/>
<dbReference type="PANTHER" id="PTHR34990:SF1">
    <property type="entry name" value="UDP-2,3-DIACYLGLUCOSAMINE HYDROLASE"/>
    <property type="match status" value="1"/>
</dbReference>
<evidence type="ECO:0000313" key="9">
    <source>
        <dbReference type="Proteomes" id="UP000220102"/>
    </source>
</evidence>
<feature type="domain" description="Calcineurin-like phosphoesterase" evidence="7">
    <location>
        <begin position="2"/>
        <end position="204"/>
    </location>
</feature>
<keyword evidence="4 8" id="KW-0378">Hydrolase</keyword>
<evidence type="ECO:0000256" key="3">
    <source>
        <dbReference type="ARBA" id="ARBA00022723"/>
    </source>
</evidence>
<keyword evidence="1" id="KW-1003">Cell membrane</keyword>
<keyword evidence="2" id="KW-0997">Cell inner membrane</keyword>